<evidence type="ECO:0000256" key="1">
    <source>
        <dbReference type="SAM" id="Phobius"/>
    </source>
</evidence>
<protein>
    <submittedName>
        <fullName evidence="2">Uncharacterized protein</fullName>
    </submittedName>
</protein>
<keyword evidence="1" id="KW-1133">Transmembrane helix</keyword>
<proteinExistence type="predicted"/>
<reference evidence="2" key="1">
    <citation type="submission" date="2014-09" db="EMBL/GenBank/DDBJ databases">
        <authorList>
            <person name="Magalhaes I.L.F."/>
            <person name="Oliveira U."/>
            <person name="Santos F.R."/>
            <person name="Vidigal T.H.D.A."/>
            <person name="Brescovit A.D."/>
            <person name="Santos A.J."/>
        </authorList>
    </citation>
    <scope>NUCLEOTIDE SEQUENCE</scope>
    <source>
        <tissue evidence="2">Shoot tissue taken approximately 20 cm above the soil surface</tissue>
    </source>
</reference>
<name>A0A0A8YJY1_ARUDO</name>
<sequence>MSSKVSTEVRTFYYVPKFIALLTDLMMSLGVNWCKHVKN</sequence>
<dbReference type="EMBL" id="GBRH01272012">
    <property type="protein sequence ID" value="JAD25883.1"/>
    <property type="molecule type" value="Transcribed_RNA"/>
</dbReference>
<evidence type="ECO:0000313" key="2">
    <source>
        <dbReference type="EMBL" id="JAD25883.1"/>
    </source>
</evidence>
<keyword evidence="1" id="KW-0472">Membrane</keyword>
<reference evidence="2" key="2">
    <citation type="journal article" date="2015" name="Data Brief">
        <title>Shoot transcriptome of the giant reed, Arundo donax.</title>
        <authorList>
            <person name="Barrero R.A."/>
            <person name="Guerrero F.D."/>
            <person name="Moolhuijzen P."/>
            <person name="Goolsby J.A."/>
            <person name="Tidwell J."/>
            <person name="Bellgard S.E."/>
            <person name="Bellgard M.I."/>
        </authorList>
    </citation>
    <scope>NUCLEOTIDE SEQUENCE</scope>
    <source>
        <tissue evidence="2">Shoot tissue taken approximately 20 cm above the soil surface</tissue>
    </source>
</reference>
<accession>A0A0A8YJY1</accession>
<organism evidence="2">
    <name type="scientific">Arundo donax</name>
    <name type="common">Giant reed</name>
    <name type="synonym">Donax arundinaceus</name>
    <dbReference type="NCBI Taxonomy" id="35708"/>
    <lineage>
        <taxon>Eukaryota</taxon>
        <taxon>Viridiplantae</taxon>
        <taxon>Streptophyta</taxon>
        <taxon>Embryophyta</taxon>
        <taxon>Tracheophyta</taxon>
        <taxon>Spermatophyta</taxon>
        <taxon>Magnoliopsida</taxon>
        <taxon>Liliopsida</taxon>
        <taxon>Poales</taxon>
        <taxon>Poaceae</taxon>
        <taxon>PACMAD clade</taxon>
        <taxon>Arundinoideae</taxon>
        <taxon>Arundineae</taxon>
        <taxon>Arundo</taxon>
    </lineage>
</organism>
<feature type="transmembrane region" description="Helical" evidence="1">
    <location>
        <begin position="12"/>
        <end position="34"/>
    </location>
</feature>
<keyword evidence="1" id="KW-0812">Transmembrane</keyword>
<dbReference type="AlphaFoldDB" id="A0A0A8YJY1"/>